<feature type="non-terminal residue" evidence="2">
    <location>
        <position position="1"/>
    </location>
</feature>
<dbReference type="EMBL" id="CAJVCH010561808">
    <property type="protein sequence ID" value="CAG7831745.1"/>
    <property type="molecule type" value="Genomic_DNA"/>
</dbReference>
<proteinExistence type="predicted"/>
<feature type="domain" description="PDEase" evidence="1">
    <location>
        <begin position="1"/>
        <end position="186"/>
    </location>
</feature>
<keyword evidence="3" id="KW-1185">Reference proteome</keyword>
<dbReference type="AlphaFoldDB" id="A0A8J2LD65"/>
<name>A0A8J2LD65_9HEXA</name>
<protein>
    <recommendedName>
        <fullName evidence="1">PDEase domain-containing protein</fullName>
    </recommendedName>
</protein>
<dbReference type="Proteomes" id="UP000708208">
    <property type="component" value="Unassembled WGS sequence"/>
</dbReference>
<accession>A0A8J2LD65</accession>
<dbReference type="Pfam" id="PF00233">
    <property type="entry name" value="PDEase_I"/>
    <property type="match status" value="1"/>
</dbReference>
<gene>
    <name evidence="2" type="ORF">AFUS01_LOCUS41471</name>
</gene>
<dbReference type="InterPro" id="IPR002073">
    <property type="entry name" value="PDEase_catalytic_dom"/>
</dbReference>
<dbReference type="PANTHER" id="PTHR11347">
    <property type="entry name" value="CYCLIC NUCLEOTIDE PHOSPHODIESTERASE"/>
    <property type="match status" value="1"/>
</dbReference>
<dbReference type="PROSITE" id="PS51845">
    <property type="entry name" value="PDEASE_I_2"/>
    <property type="match status" value="1"/>
</dbReference>
<evidence type="ECO:0000313" key="3">
    <source>
        <dbReference type="Proteomes" id="UP000708208"/>
    </source>
</evidence>
<evidence type="ECO:0000313" key="2">
    <source>
        <dbReference type="EMBL" id="CAG7831745.1"/>
    </source>
</evidence>
<sequence>INAQTELALRYNDISPLENHHCSIAFRILEDPECNIFRNLPTSTFRKIREGIIRCILATDMARHNEIVNQFREIVPYFDSTNKAHINLLSMVLIKVADISNEARPMDVAEPWLDCLLAEFFQQSDTEKLEGLPVTPFMDRDKITKPSSQCSFIGLVLLPLFEVLGSFFPDLEKLRLNLRMIPDLWE</sequence>
<dbReference type="OrthoDB" id="546632at2759"/>
<reference evidence="2" key="1">
    <citation type="submission" date="2021-06" db="EMBL/GenBank/DDBJ databases">
        <authorList>
            <person name="Hodson N. C."/>
            <person name="Mongue J. A."/>
            <person name="Jaron S. K."/>
        </authorList>
    </citation>
    <scope>NUCLEOTIDE SEQUENCE</scope>
</reference>
<organism evidence="2 3">
    <name type="scientific">Allacma fusca</name>
    <dbReference type="NCBI Taxonomy" id="39272"/>
    <lineage>
        <taxon>Eukaryota</taxon>
        <taxon>Metazoa</taxon>
        <taxon>Ecdysozoa</taxon>
        <taxon>Arthropoda</taxon>
        <taxon>Hexapoda</taxon>
        <taxon>Collembola</taxon>
        <taxon>Symphypleona</taxon>
        <taxon>Sminthuridae</taxon>
        <taxon>Allacma</taxon>
    </lineage>
</organism>
<dbReference type="GO" id="GO:0004114">
    <property type="term" value="F:3',5'-cyclic-nucleotide phosphodiesterase activity"/>
    <property type="evidence" value="ECO:0007669"/>
    <property type="project" value="InterPro"/>
</dbReference>
<comment type="caution">
    <text evidence="2">The sequence shown here is derived from an EMBL/GenBank/DDBJ whole genome shotgun (WGS) entry which is preliminary data.</text>
</comment>
<dbReference type="GO" id="GO:0007165">
    <property type="term" value="P:signal transduction"/>
    <property type="evidence" value="ECO:0007669"/>
    <property type="project" value="InterPro"/>
</dbReference>
<evidence type="ECO:0000259" key="1">
    <source>
        <dbReference type="PROSITE" id="PS51845"/>
    </source>
</evidence>